<evidence type="ECO:0000313" key="2">
    <source>
        <dbReference type="WBParaSite" id="Hba_01743"/>
    </source>
</evidence>
<evidence type="ECO:0000313" key="1">
    <source>
        <dbReference type="Proteomes" id="UP000095283"/>
    </source>
</evidence>
<protein>
    <submittedName>
        <fullName evidence="2">Ovule protein</fullName>
    </submittedName>
</protein>
<reference evidence="2" key="1">
    <citation type="submission" date="2016-11" db="UniProtKB">
        <authorList>
            <consortium name="WormBaseParasite"/>
        </authorList>
    </citation>
    <scope>IDENTIFICATION</scope>
</reference>
<proteinExistence type="predicted"/>
<organism evidence="1 2">
    <name type="scientific">Heterorhabditis bacteriophora</name>
    <name type="common">Entomopathogenic nematode worm</name>
    <dbReference type="NCBI Taxonomy" id="37862"/>
    <lineage>
        <taxon>Eukaryota</taxon>
        <taxon>Metazoa</taxon>
        <taxon>Ecdysozoa</taxon>
        <taxon>Nematoda</taxon>
        <taxon>Chromadorea</taxon>
        <taxon>Rhabditida</taxon>
        <taxon>Rhabditina</taxon>
        <taxon>Rhabditomorpha</taxon>
        <taxon>Strongyloidea</taxon>
        <taxon>Heterorhabditidae</taxon>
        <taxon>Heterorhabditis</taxon>
    </lineage>
</organism>
<dbReference type="AlphaFoldDB" id="A0A1I7WAN0"/>
<dbReference type="Proteomes" id="UP000095283">
    <property type="component" value="Unplaced"/>
</dbReference>
<name>A0A1I7WAN0_HETBA</name>
<keyword evidence="1" id="KW-1185">Reference proteome</keyword>
<sequence>MDNQVQSTVLCCLGISAPFSLLQTRPTYRNVYSTTHSIGIWSLDGVRTLIHKTQFNHLSLLSNVHIEAILEFKKEMLKIWFLIFRNLTMLKNKGIVGGSLTSQSTSILL</sequence>
<accession>A0A1I7WAN0</accession>
<dbReference type="WBParaSite" id="Hba_01743">
    <property type="protein sequence ID" value="Hba_01743"/>
    <property type="gene ID" value="Hba_01743"/>
</dbReference>